<dbReference type="GO" id="GO:0006950">
    <property type="term" value="P:response to stress"/>
    <property type="evidence" value="ECO:0007669"/>
    <property type="project" value="UniProtKB-ARBA"/>
</dbReference>
<dbReference type="Proteomes" id="UP000250443">
    <property type="component" value="Unassembled WGS sequence"/>
</dbReference>
<proteinExistence type="predicted"/>
<dbReference type="RefSeq" id="WP_010794753.1">
    <property type="nucleotide sequence ID" value="NZ_CP044086.1"/>
</dbReference>
<organism evidence="3 4">
    <name type="scientific">Pseudomonas luteola</name>
    <dbReference type="NCBI Taxonomy" id="47886"/>
    <lineage>
        <taxon>Bacteria</taxon>
        <taxon>Pseudomonadati</taxon>
        <taxon>Pseudomonadota</taxon>
        <taxon>Gammaproteobacteria</taxon>
        <taxon>Pseudomonadales</taxon>
        <taxon>Pseudomonadaceae</taxon>
        <taxon>Pseudomonas</taxon>
    </lineage>
</organism>
<keyword evidence="2" id="KW-0482">Metalloprotease</keyword>
<dbReference type="Pfam" id="PF10263">
    <property type="entry name" value="SprT-like"/>
    <property type="match status" value="1"/>
</dbReference>
<reference evidence="2 5" key="2">
    <citation type="submission" date="2020-10" db="EMBL/GenBank/DDBJ databases">
        <title>Genome sequences of Pseudomonas isolates.</title>
        <authorList>
            <person name="Wessels L."/>
            <person name="Reich F."/>
            <person name="Hammerl J."/>
        </authorList>
    </citation>
    <scope>NUCLEOTIDE SEQUENCE [LARGE SCALE GENOMIC DNA]</scope>
    <source>
        <strain evidence="2 5">20-MO00624-0</strain>
    </source>
</reference>
<dbReference type="PANTHER" id="PTHR38773">
    <property type="entry name" value="PROTEIN SPRT"/>
    <property type="match status" value="1"/>
</dbReference>
<keyword evidence="2" id="KW-0645">Protease</keyword>
<sequence>MPQALLARVEDCYQLAEQFFKKPFIRPDVSLRLRGQKAGVAHLQENRLRFNEVLYRQNQEHFLKHTVAHEVAHLVAHQLFGSRISPHGKEWQLIMQGVYGLPPSRCHTYAIERPARKVYLYRCGCSESPFSFTSRRHGLVKKGYRYSCRRCQSPLTYTGQTRLDNE</sequence>
<feature type="domain" description="SprT-like" evidence="1">
    <location>
        <begin position="7"/>
        <end position="158"/>
    </location>
</feature>
<dbReference type="Proteomes" id="UP000626180">
    <property type="component" value="Unassembled WGS sequence"/>
</dbReference>
<dbReference type="EMBL" id="JADMCD010000009">
    <property type="protein sequence ID" value="MBF8642425.1"/>
    <property type="molecule type" value="Genomic_DNA"/>
</dbReference>
<reference evidence="3 4" key="1">
    <citation type="submission" date="2018-06" db="EMBL/GenBank/DDBJ databases">
        <authorList>
            <consortium name="Pathogen Informatics"/>
            <person name="Doyle S."/>
        </authorList>
    </citation>
    <scope>NUCLEOTIDE SEQUENCE [LARGE SCALE GENOMIC DNA]</scope>
    <source>
        <strain evidence="3 4">NCTC11842</strain>
    </source>
</reference>
<accession>A0A2X2EMD4</accession>
<dbReference type="InterPro" id="IPR006640">
    <property type="entry name" value="SprT-like_domain"/>
</dbReference>
<dbReference type="EMBL" id="UAUF01000012">
    <property type="protein sequence ID" value="SPZ07840.1"/>
    <property type="molecule type" value="Genomic_DNA"/>
</dbReference>
<gene>
    <name evidence="2" type="ORF">IRZ65_17240</name>
    <name evidence="3" type="ORF">NCTC11842_02544</name>
</gene>
<protein>
    <submittedName>
        <fullName evidence="3">SprT family metallopeptidase</fullName>
    </submittedName>
    <submittedName>
        <fullName evidence="2">SprT family zinc-dependent metalloprotease</fullName>
    </submittedName>
</protein>
<dbReference type="SMART" id="SM00731">
    <property type="entry name" value="SprT"/>
    <property type="match status" value="1"/>
</dbReference>
<name>A0A2X2EMD4_PSELU</name>
<evidence type="ECO:0000313" key="5">
    <source>
        <dbReference type="Proteomes" id="UP000626180"/>
    </source>
</evidence>
<dbReference type="PANTHER" id="PTHR38773:SF1">
    <property type="entry name" value="PROTEIN SPRT"/>
    <property type="match status" value="1"/>
</dbReference>
<keyword evidence="2" id="KW-0378">Hydrolase</keyword>
<evidence type="ECO:0000259" key="1">
    <source>
        <dbReference type="SMART" id="SM00731"/>
    </source>
</evidence>
<dbReference type="AlphaFoldDB" id="A0A2X2EMD4"/>
<keyword evidence="5" id="KW-1185">Reference proteome</keyword>
<dbReference type="GO" id="GO:0008237">
    <property type="term" value="F:metallopeptidase activity"/>
    <property type="evidence" value="ECO:0007669"/>
    <property type="project" value="UniProtKB-KW"/>
</dbReference>
<evidence type="ECO:0000313" key="3">
    <source>
        <dbReference type="EMBL" id="SPZ07840.1"/>
    </source>
</evidence>
<dbReference type="NCBIfam" id="NF003421">
    <property type="entry name" value="PRK04860.1"/>
    <property type="match status" value="1"/>
</dbReference>
<evidence type="ECO:0000313" key="4">
    <source>
        <dbReference type="Proteomes" id="UP000250443"/>
    </source>
</evidence>
<evidence type="ECO:0000313" key="2">
    <source>
        <dbReference type="EMBL" id="MBF8642425.1"/>
    </source>
</evidence>